<evidence type="ECO:0000313" key="1">
    <source>
        <dbReference type="EMBL" id="KAF7391143.1"/>
    </source>
</evidence>
<proteinExistence type="predicted"/>
<keyword evidence="2" id="KW-1185">Reference proteome</keyword>
<gene>
    <name evidence="1" type="ORF">HZH66_009623</name>
</gene>
<reference evidence="1" key="1">
    <citation type="journal article" date="2020" name="G3 (Bethesda)">
        <title>High-Quality Assemblies for Three Invasive Social Wasps from the &lt;i&gt;Vespula&lt;/i&gt; Genus.</title>
        <authorList>
            <person name="Harrop T.W.R."/>
            <person name="Guhlin J."/>
            <person name="McLaughlin G.M."/>
            <person name="Permina E."/>
            <person name="Stockwell P."/>
            <person name="Gilligan J."/>
            <person name="Le Lec M.F."/>
            <person name="Gruber M.A.M."/>
            <person name="Quinn O."/>
            <person name="Lovegrove M."/>
            <person name="Duncan E.J."/>
            <person name="Remnant E.J."/>
            <person name="Van Eeckhoven J."/>
            <person name="Graham B."/>
            <person name="Knapp R.A."/>
            <person name="Langford K.W."/>
            <person name="Kronenberg Z."/>
            <person name="Press M.O."/>
            <person name="Eacker S.M."/>
            <person name="Wilson-Rankin E.E."/>
            <person name="Purcell J."/>
            <person name="Lester P.J."/>
            <person name="Dearden P.K."/>
        </authorList>
    </citation>
    <scope>NUCLEOTIDE SEQUENCE</scope>
    <source>
        <strain evidence="1">Marl-1</strain>
    </source>
</reference>
<dbReference type="AlphaFoldDB" id="A0A834N1V2"/>
<dbReference type="EMBL" id="JACSEA010000010">
    <property type="protein sequence ID" value="KAF7391143.1"/>
    <property type="molecule type" value="Genomic_DNA"/>
</dbReference>
<sequence>MAKWMIGNFNETSQNSGRRYHEILITNILDAGGRRAVLGRSAVEISYESVLESPVKCTSRVQHSFGFVCEAINSIEKVCRKQQIYRNINERSSGLFGFPSDIVRTK</sequence>
<organism evidence="1 2">
    <name type="scientific">Vespula vulgaris</name>
    <name type="common">Yellow jacket</name>
    <name type="synonym">Wasp</name>
    <dbReference type="NCBI Taxonomy" id="7454"/>
    <lineage>
        <taxon>Eukaryota</taxon>
        <taxon>Metazoa</taxon>
        <taxon>Ecdysozoa</taxon>
        <taxon>Arthropoda</taxon>
        <taxon>Hexapoda</taxon>
        <taxon>Insecta</taxon>
        <taxon>Pterygota</taxon>
        <taxon>Neoptera</taxon>
        <taxon>Endopterygota</taxon>
        <taxon>Hymenoptera</taxon>
        <taxon>Apocrita</taxon>
        <taxon>Aculeata</taxon>
        <taxon>Vespoidea</taxon>
        <taxon>Vespidae</taxon>
        <taxon>Vespinae</taxon>
        <taxon>Vespula</taxon>
    </lineage>
</organism>
<name>A0A834N1V2_VESVU</name>
<protein>
    <submittedName>
        <fullName evidence="1">Uncharacterized protein</fullName>
    </submittedName>
</protein>
<accession>A0A834N1V2</accession>
<evidence type="ECO:0000313" key="2">
    <source>
        <dbReference type="Proteomes" id="UP000614350"/>
    </source>
</evidence>
<comment type="caution">
    <text evidence="1">The sequence shown here is derived from an EMBL/GenBank/DDBJ whole genome shotgun (WGS) entry which is preliminary data.</text>
</comment>
<dbReference type="Proteomes" id="UP000614350">
    <property type="component" value="Unassembled WGS sequence"/>
</dbReference>